<evidence type="ECO:0000313" key="2">
    <source>
        <dbReference type="Proteomes" id="UP000249061"/>
    </source>
</evidence>
<protein>
    <submittedName>
        <fullName evidence="1">Uncharacterized protein</fullName>
    </submittedName>
</protein>
<dbReference type="AlphaFoldDB" id="A0A2W5TSG8"/>
<sequence>MLRARGEARPIVFDEKHQRLVVGDGEQGMSFISLVHARTEWDAAPAGGRPRVLHRRFWSSVRGDTTNTREQVLRGVLPRIRDRAWFSAVRRQAELELGADEAAIDEVTLPNRVVNDELAAHLAYDLPSSVTEIGPDRLDAWEMSFDALFDRSVTNLKALSDVPFEEGAPGVFISPFHDTLDATRMLLPELFSKLNVKGRPIAIAPTHDVVFVTGEDDADGLEQVAVWTEEALLEPRAHSAIAFRLTADDTWETWLPPRGHRAYAKLKLLALQTVASAYSRQKEVLEALLESNGHEILVATLRAFRSPGGEVFTACAWQDGLEALLPQTDRIDFVRPGPTGTASSAKVWSTTFDVARRTLGELMQPSGDVPERWRVTGFPSDAQLEQMALEGKI</sequence>
<name>A0A2W5TSG8_9BACT</name>
<gene>
    <name evidence="1" type="ORF">DI536_01485</name>
</gene>
<dbReference type="Proteomes" id="UP000249061">
    <property type="component" value="Unassembled WGS sequence"/>
</dbReference>
<comment type="caution">
    <text evidence="1">The sequence shown here is derived from an EMBL/GenBank/DDBJ whole genome shotgun (WGS) entry which is preliminary data.</text>
</comment>
<reference evidence="1 2" key="1">
    <citation type="submission" date="2017-08" db="EMBL/GenBank/DDBJ databases">
        <title>Infants hospitalized years apart are colonized by the same room-sourced microbial strains.</title>
        <authorList>
            <person name="Brooks B."/>
            <person name="Olm M.R."/>
            <person name="Firek B.A."/>
            <person name="Baker R."/>
            <person name="Thomas B.C."/>
            <person name="Morowitz M.J."/>
            <person name="Banfield J.F."/>
        </authorList>
    </citation>
    <scope>NUCLEOTIDE SEQUENCE [LARGE SCALE GENOMIC DNA]</scope>
    <source>
        <strain evidence="1">S2_003_000_R2_14</strain>
    </source>
</reference>
<accession>A0A2W5TSG8</accession>
<proteinExistence type="predicted"/>
<evidence type="ECO:0000313" key="1">
    <source>
        <dbReference type="EMBL" id="PZR18580.1"/>
    </source>
</evidence>
<dbReference type="EMBL" id="QFQP01000001">
    <property type="protein sequence ID" value="PZR18580.1"/>
    <property type="molecule type" value="Genomic_DNA"/>
</dbReference>
<organism evidence="1 2">
    <name type="scientific">Archangium gephyra</name>
    <dbReference type="NCBI Taxonomy" id="48"/>
    <lineage>
        <taxon>Bacteria</taxon>
        <taxon>Pseudomonadati</taxon>
        <taxon>Myxococcota</taxon>
        <taxon>Myxococcia</taxon>
        <taxon>Myxococcales</taxon>
        <taxon>Cystobacterineae</taxon>
        <taxon>Archangiaceae</taxon>
        <taxon>Archangium</taxon>
    </lineage>
</organism>